<gene>
    <name evidence="1" type="ORF">ANN_07922</name>
</gene>
<sequence length="236" mass="26969">MLDGHWLHTLDEISFQRSFHNADSGLMPWTKTLRRGILNKRTGYLERLIRTFTFQEQERDEDETQMPPGCGERPEEIAGNMKLSINMEEDKHVTIVRPSKTRLRGVRRSSLRCLDADGGNRRADIAAINRPAKRSLLLDPTVRFQENVDQTLRGSAEEGTILYQRFYADRSQVVMSRRLNDGSAERSSRGTYAVEGEVGPVCIGKRVRTCPYAGVRPLAARQQILLDRHWGGDRFP</sequence>
<protein>
    <submittedName>
        <fullName evidence="1">Uncharacterized protein</fullName>
    </submittedName>
</protein>
<dbReference type="Proteomes" id="UP001148838">
    <property type="component" value="Unassembled WGS sequence"/>
</dbReference>
<evidence type="ECO:0000313" key="1">
    <source>
        <dbReference type="EMBL" id="KAJ4439794.1"/>
    </source>
</evidence>
<dbReference type="EMBL" id="JAJSOF020000017">
    <property type="protein sequence ID" value="KAJ4439794.1"/>
    <property type="molecule type" value="Genomic_DNA"/>
</dbReference>
<name>A0ABQ8SZZ1_PERAM</name>
<organism evidence="1 2">
    <name type="scientific">Periplaneta americana</name>
    <name type="common">American cockroach</name>
    <name type="synonym">Blatta americana</name>
    <dbReference type="NCBI Taxonomy" id="6978"/>
    <lineage>
        <taxon>Eukaryota</taxon>
        <taxon>Metazoa</taxon>
        <taxon>Ecdysozoa</taxon>
        <taxon>Arthropoda</taxon>
        <taxon>Hexapoda</taxon>
        <taxon>Insecta</taxon>
        <taxon>Pterygota</taxon>
        <taxon>Neoptera</taxon>
        <taxon>Polyneoptera</taxon>
        <taxon>Dictyoptera</taxon>
        <taxon>Blattodea</taxon>
        <taxon>Blattoidea</taxon>
        <taxon>Blattidae</taxon>
        <taxon>Blattinae</taxon>
        <taxon>Periplaneta</taxon>
    </lineage>
</organism>
<reference evidence="1 2" key="1">
    <citation type="journal article" date="2022" name="Allergy">
        <title>Genome assembly and annotation of Periplaneta americana reveal a comprehensive cockroach allergen profile.</title>
        <authorList>
            <person name="Wang L."/>
            <person name="Xiong Q."/>
            <person name="Saelim N."/>
            <person name="Wang L."/>
            <person name="Nong W."/>
            <person name="Wan A.T."/>
            <person name="Shi M."/>
            <person name="Liu X."/>
            <person name="Cao Q."/>
            <person name="Hui J.H.L."/>
            <person name="Sookrung N."/>
            <person name="Leung T.F."/>
            <person name="Tungtrongchitr A."/>
            <person name="Tsui S.K.W."/>
        </authorList>
    </citation>
    <scope>NUCLEOTIDE SEQUENCE [LARGE SCALE GENOMIC DNA]</scope>
    <source>
        <strain evidence="1">PWHHKU_190912</strain>
    </source>
</reference>
<comment type="caution">
    <text evidence="1">The sequence shown here is derived from an EMBL/GenBank/DDBJ whole genome shotgun (WGS) entry which is preliminary data.</text>
</comment>
<keyword evidence="2" id="KW-1185">Reference proteome</keyword>
<proteinExistence type="predicted"/>
<accession>A0ABQ8SZZ1</accession>
<evidence type="ECO:0000313" key="2">
    <source>
        <dbReference type="Proteomes" id="UP001148838"/>
    </source>
</evidence>